<dbReference type="OrthoDB" id="9797508at2"/>
<dbReference type="RefSeq" id="WP_095370258.1">
    <property type="nucleotide sequence ID" value="NZ_CP022983.1"/>
</dbReference>
<dbReference type="NCBIfam" id="TIGR03561">
    <property type="entry name" value="organ_hyd_perox"/>
    <property type="match status" value="1"/>
</dbReference>
<evidence type="ECO:0000313" key="2">
    <source>
        <dbReference type="EMBL" id="ASV66683.1"/>
    </source>
</evidence>
<gene>
    <name evidence="2" type="ORF">CKF48_04715</name>
</gene>
<evidence type="ECO:0000256" key="1">
    <source>
        <dbReference type="ARBA" id="ARBA00007378"/>
    </source>
</evidence>
<dbReference type="PANTHER" id="PTHR33797:SF2">
    <property type="entry name" value="ORGANIC HYDROPEROXIDE RESISTANCE PROTEIN-LIKE"/>
    <property type="match status" value="1"/>
</dbReference>
<dbReference type="InterPro" id="IPR003718">
    <property type="entry name" value="OsmC/Ohr_fam"/>
</dbReference>
<dbReference type="GeneID" id="97214976"/>
<reference evidence="2 3" key="1">
    <citation type="submission" date="2017-08" db="EMBL/GenBank/DDBJ databases">
        <title>Complete Genome Sequence of Bacillus kochii Oregon-R-modENCODE STRAIN BDGP4, isolated from Drosophila melanogaster gut.</title>
        <authorList>
            <person name="Wan K.H."/>
            <person name="Yu C."/>
            <person name="Park S."/>
            <person name="Hammonds A.S."/>
            <person name="Booth B.W."/>
            <person name="Celniker S.E."/>
        </authorList>
    </citation>
    <scope>NUCLEOTIDE SEQUENCE [LARGE SCALE GENOMIC DNA]</scope>
    <source>
        <strain evidence="2 3">BDGP4</strain>
    </source>
</reference>
<accession>A0A248TET6</accession>
<dbReference type="EMBL" id="CP022983">
    <property type="protein sequence ID" value="ASV66683.1"/>
    <property type="molecule type" value="Genomic_DNA"/>
</dbReference>
<dbReference type="Proteomes" id="UP000215137">
    <property type="component" value="Chromosome"/>
</dbReference>
<dbReference type="Pfam" id="PF02566">
    <property type="entry name" value="OsmC"/>
    <property type="match status" value="1"/>
</dbReference>
<proteinExistence type="inferred from homology"/>
<organism evidence="2 3">
    <name type="scientific">Cytobacillus kochii</name>
    <dbReference type="NCBI Taxonomy" id="859143"/>
    <lineage>
        <taxon>Bacteria</taxon>
        <taxon>Bacillati</taxon>
        <taxon>Bacillota</taxon>
        <taxon>Bacilli</taxon>
        <taxon>Bacillales</taxon>
        <taxon>Bacillaceae</taxon>
        <taxon>Cytobacillus</taxon>
    </lineage>
</organism>
<dbReference type="InterPro" id="IPR036102">
    <property type="entry name" value="OsmC/Ohrsf"/>
</dbReference>
<name>A0A248TET6_9BACI</name>
<dbReference type="InterPro" id="IPR019953">
    <property type="entry name" value="OHR"/>
</dbReference>
<sequence>MAKKLFTATVTVSGGREGTAVSEDGNFNVAIAMPGTPRAKEMPEATNPEQLFAAGYAACFESALQGVSKMDRTPIDTEVIGNVSLFKDEKEGYSLQVKLNIKAKGTDQATLEKLVHKAHETCPYSKAVRNNIEVILEPHAVEQL</sequence>
<keyword evidence="3" id="KW-1185">Reference proteome</keyword>
<dbReference type="SUPFAM" id="SSF82784">
    <property type="entry name" value="OsmC-like"/>
    <property type="match status" value="1"/>
</dbReference>
<dbReference type="KEGG" id="bko:CKF48_04715"/>
<protein>
    <submittedName>
        <fullName evidence="2">Organic hydroperoxide resistance protein OhrA</fullName>
    </submittedName>
</protein>
<dbReference type="GO" id="GO:0006979">
    <property type="term" value="P:response to oxidative stress"/>
    <property type="evidence" value="ECO:0007669"/>
    <property type="project" value="InterPro"/>
</dbReference>
<dbReference type="Gene3D" id="3.30.300.20">
    <property type="match status" value="1"/>
</dbReference>
<dbReference type="Gene3D" id="2.20.25.10">
    <property type="match status" value="1"/>
</dbReference>
<dbReference type="InterPro" id="IPR015946">
    <property type="entry name" value="KH_dom-like_a/b"/>
</dbReference>
<comment type="similarity">
    <text evidence="1">Belongs to the OsmC/Ohr family.</text>
</comment>
<evidence type="ECO:0000313" key="3">
    <source>
        <dbReference type="Proteomes" id="UP000215137"/>
    </source>
</evidence>
<dbReference type="AlphaFoldDB" id="A0A248TET6"/>
<dbReference type="PANTHER" id="PTHR33797">
    <property type="entry name" value="ORGANIC HYDROPEROXIDE RESISTANCE PROTEIN-LIKE"/>
    <property type="match status" value="1"/>
</dbReference>